<evidence type="ECO:0000313" key="2">
    <source>
        <dbReference type="Proteomes" id="UP000031599"/>
    </source>
</evidence>
<organism evidence="1 2">
    <name type="scientific">Enhygromyxa salina</name>
    <dbReference type="NCBI Taxonomy" id="215803"/>
    <lineage>
        <taxon>Bacteria</taxon>
        <taxon>Pseudomonadati</taxon>
        <taxon>Myxococcota</taxon>
        <taxon>Polyangia</taxon>
        <taxon>Nannocystales</taxon>
        <taxon>Nannocystaceae</taxon>
        <taxon>Enhygromyxa</taxon>
    </lineage>
</organism>
<evidence type="ECO:0000313" key="1">
    <source>
        <dbReference type="EMBL" id="KIG13775.1"/>
    </source>
</evidence>
<comment type="caution">
    <text evidence="1">The sequence shown here is derived from an EMBL/GenBank/DDBJ whole genome shotgun (WGS) entry which is preliminary data.</text>
</comment>
<dbReference type="Proteomes" id="UP000031599">
    <property type="component" value="Unassembled WGS sequence"/>
</dbReference>
<gene>
    <name evidence="1" type="ORF">DB30_07621</name>
</gene>
<reference evidence="1 2" key="1">
    <citation type="submission" date="2014-12" db="EMBL/GenBank/DDBJ databases">
        <title>Genome assembly of Enhygromyxa salina DSM 15201.</title>
        <authorList>
            <person name="Sharma G."/>
            <person name="Subramanian S."/>
        </authorList>
    </citation>
    <scope>NUCLEOTIDE SEQUENCE [LARGE SCALE GENOMIC DNA]</scope>
    <source>
        <strain evidence="1 2">DSM 15201</strain>
    </source>
</reference>
<dbReference type="AlphaFoldDB" id="A0A0C2CVY1"/>
<dbReference type="EMBL" id="JMCC02000089">
    <property type="protein sequence ID" value="KIG13775.1"/>
    <property type="molecule type" value="Genomic_DNA"/>
</dbReference>
<sequence length="191" mass="19933">MACFDDPDYSADGEVCESPCFGCTVPEASNFNHMAEVDNASCICDAVGNPISDQSQLVAGFAGGDEDQWQSFTVGLGGGLAKLAIELTSPVTPMPSPATIEIYTGEGIGGTLLGSLEVMLAPGPLELQEFTFPDPIALAAGEVYSFRVVVPVQMVIHMAFADANPYPGGSANGDPDLDLVFRTQMVECTSN</sequence>
<name>A0A0C2CVY1_9BACT</name>
<accession>A0A0C2CVY1</accession>
<proteinExistence type="predicted"/>
<protein>
    <submittedName>
        <fullName evidence="1">Uncharacterized protein</fullName>
    </submittedName>
</protein>